<feature type="domain" description="FAM69 N-terminal" evidence="10">
    <location>
        <begin position="4"/>
        <end position="94"/>
    </location>
</feature>
<dbReference type="InterPro" id="IPR029244">
    <property type="entry name" value="FAM69_N"/>
</dbReference>
<proteinExistence type="inferred from homology"/>
<keyword evidence="4" id="KW-0256">Endoplasmic reticulum</keyword>
<evidence type="ECO:0000256" key="7">
    <source>
        <dbReference type="ARBA" id="ARBA00023136"/>
    </source>
</evidence>
<evidence type="ECO:0000259" key="9">
    <source>
        <dbReference type="Pfam" id="PF12260"/>
    </source>
</evidence>
<keyword evidence="6" id="KW-1133">Transmembrane helix</keyword>
<dbReference type="GO" id="GO:0005789">
    <property type="term" value="C:endoplasmic reticulum membrane"/>
    <property type="evidence" value="ECO:0007669"/>
    <property type="project" value="UniProtKB-SubCell"/>
</dbReference>
<evidence type="ECO:0000256" key="4">
    <source>
        <dbReference type="ARBA" id="ARBA00022824"/>
    </source>
</evidence>
<keyword evidence="5" id="KW-0735">Signal-anchor</keyword>
<evidence type="ECO:0000259" key="10">
    <source>
        <dbReference type="Pfam" id="PF14875"/>
    </source>
</evidence>
<dbReference type="InterPro" id="IPR022049">
    <property type="entry name" value="FAM69_kinase_dom"/>
</dbReference>
<name>A0A6S7J734_PARCT</name>
<evidence type="ECO:0000313" key="11">
    <source>
        <dbReference type="EMBL" id="CAB4026348.1"/>
    </source>
</evidence>
<dbReference type="Pfam" id="PF12260">
    <property type="entry name" value="PIP49_C"/>
    <property type="match status" value="1"/>
</dbReference>
<evidence type="ECO:0000313" key="12">
    <source>
        <dbReference type="Proteomes" id="UP001152795"/>
    </source>
</evidence>
<comment type="subcellular location">
    <subcellularLocation>
        <location evidence="1">Endoplasmic reticulum membrane</location>
        <topology evidence="1">Single-pass type II membrane protein</topology>
    </subcellularLocation>
</comment>
<dbReference type="Proteomes" id="UP001152795">
    <property type="component" value="Unassembled WGS sequence"/>
</dbReference>
<evidence type="ECO:0000256" key="8">
    <source>
        <dbReference type="ARBA" id="ARBA00023157"/>
    </source>
</evidence>
<dbReference type="EMBL" id="CACRXK020014148">
    <property type="protein sequence ID" value="CAB4026348.1"/>
    <property type="molecule type" value="Genomic_DNA"/>
</dbReference>
<evidence type="ECO:0000256" key="3">
    <source>
        <dbReference type="ARBA" id="ARBA00022692"/>
    </source>
</evidence>
<gene>
    <name evidence="11" type="ORF">PACLA_8A079245</name>
</gene>
<keyword evidence="7" id="KW-0472">Membrane</keyword>
<accession>A0A6S7J734</accession>
<protein>
    <submittedName>
        <fullName evidence="11">Uncharacterized protein</fullName>
    </submittedName>
</protein>
<feature type="domain" description="FAM69 protein-kinase" evidence="9">
    <location>
        <begin position="158"/>
        <end position="413"/>
    </location>
</feature>
<reference evidence="11" key="1">
    <citation type="submission" date="2020-04" db="EMBL/GenBank/DDBJ databases">
        <authorList>
            <person name="Alioto T."/>
            <person name="Alioto T."/>
            <person name="Gomez Garrido J."/>
        </authorList>
    </citation>
    <scope>NUCLEOTIDE SEQUENCE</scope>
    <source>
        <strain evidence="11">A484AB</strain>
    </source>
</reference>
<comment type="similarity">
    <text evidence="2">Belongs to the DIPK family.</text>
</comment>
<sequence>MKLYILFISVAVVAWICQIWYNNYTKCSTSLIYKTCEEYKKSPLNNSFCHSICIENDFTIEECISSTTFNKSVFAVKINDHNTILKVNMQWFNHVKNYLAMKPLAIFNATAFFRDIVSNYFGNNCSECKGLVQKLIIMADSDKNGNTSQTEAIWFGSLLLTQETFMLAAMNESRSTVNLNGYCGALYAVEKVHISSSYLVDTSKAFTDFWGLPEFAEPIESFFKDILGELRNNYTWFETLHEYIYIFIKRLRQDKVPSLQQRIQFILGSLEMLSSLVSFQYGEVMWCDILYENIGFTNTEKFSSVKLTDLDEVFSVRKVFQNVSKNDNKKCATNTDCLGENYDVGLYYQHACSPYCQNTSLCSHRPQKSNLGYLCDTLFFDVIFNPVVMALSEQVMSNRIGSTIYWILNDCAKSVEWKTIGEYLASIGTVHAKFRNVTIMLDMDKN</sequence>
<keyword evidence="8" id="KW-1015">Disulfide bond</keyword>
<evidence type="ECO:0000256" key="1">
    <source>
        <dbReference type="ARBA" id="ARBA00004648"/>
    </source>
</evidence>
<dbReference type="OrthoDB" id="8860232at2759"/>
<organism evidence="11 12">
    <name type="scientific">Paramuricea clavata</name>
    <name type="common">Red gorgonian</name>
    <name type="synonym">Violescent sea-whip</name>
    <dbReference type="NCBI Taxonomy" id="317549"/>
    <lineage>
        <taxon>Eukaryota</taxon>
        <taxon>Metazoa</taxon>
        <taxon>Cnidaria</taxon>
        <taxon>Anthozoa</taxon>
        <taxon>Octocorallia</taxon>
        <taxon>Malacalcyonacea</taxon>
        <taxon>Plexauridae</taxon>
        <taxon>Paramuricea</taxon>
    </lineage>
</organism>
<dbReference type="Pfam" id="PF14875">
    <property type="entry name" value="PIP49_N"/>
    <property type="match status" value="1"/>
</dbReference>
<evidence type="ECO:0000256" key="5">
    <source>
        <dbReference type="ARBA" id="ARBA00022968"/>
    </source>
</evidence>
<keyword evidence="12" id="KW-1185">Reference proteome</keyword>
<evidence type="ECO:0000256" key="2">
    <source>
        <dbReference type="ARBA" id="ARBA00006338"/>
    </source>
</evidence>
<dbReference type="PANTHER" id="PTHR21093">
    <property type="entry name" value="DIVERGENT PROTEIN KINASE DOMAIN 1C-RELATED"/>
    <property type="match status" value="1"/>
</dbReference>
<evidence type="ECO:0000256" key="6">
    <source>
        <dbReference type="ARBA" id="ARBA00022989"/>
    </source>
</evidence>
<dbReference type="AlphaFoldDB" id="A0A6S7J734"/>
<comment type="caution">
    <text evidence="11">The sequence shown here is derived from an EMBL/GenBank/DDBJ whole genome shotgun (WGS) entry which is preliminary data.</text>
</comment>
<keyword evidence="3" id="KW-0812">Transmembrane</keyword>